<dbReference type="GO" id="GO:0008270">
    <property type="term" value="F:zinc ion binding"/>
    <property type="evidence" value="ECO:0007669"/>
    <property type="project" value="UniProtKB-UniRule"/>
</dbReference>
<dbReference type="Pfam" id="PF01400">
    <property type="entry name" value="Astacin"/>
    <property type="match status" value="1"/>
</dbReference>
<keyword evidence="6 14" id="KW-0378">Hydrolase</keyword>
<dbReference type="FunFam" id="3.40.390.10:FF:000004">
    <property type="entry name" value="Metalloendopeptidase"/>
    <property type="match status" value="1"/>
</dbReference>
<dbReference type="PROSITE" id="PS01186">
    <property type="entry name" value="EGF_2"/>
    <property type="match status" value="2"/>
</dbReference>
<feature type="active site" evidence="11 14">
    <location>
        <position position="170"/>
    </location>
</feature>
<dbReference type="PROSITE" id="PS00010">
    <property type="entry name" value="ASX_HYDROXYL"/>
    <property type="match status" value="1"/>
</dbReference>
<dbReference type="AlphaFoldDB" id="A0A068CNI0"/>
<dbReference type="Gene3D" id="2.10.25.10">
    <property type="entry name" value="Laminin"/>
    <property type="match status" value="2"/>
</dbReference>
<feature type="domain" description="CUB" evidence="16">
    <location>
        <begin position="550"/>
        <end position="660"/>
    </location>
</feature>
<dbReference type="InterPro" id="IPR001506">
    <property type="entry name" value="Peptidase_M12A"/>
</dbReference>
<evidence type="ECO:0000259" key="17">
    <source>
        <dbReference type="PROSITE" id="PS51864"/>
    </source>
</evidence>
<dbReference type="Pfam" id="PF07645">
    <property type="entry name" value="EGF_CA"/>
    <property type="match status" value="1"/>
</dbReference>
<feature type="domain" description="CUB" evidence="16">
    <location>
        <begin position="820"/>
        <end position="939"/>
    </location>
</feature>
<comment type="caution">
    <text evidence="13">Lacks conserved residue(s) required for the propagation of feature annotation.</text>
</comment>
<keyword evidence="2 14" id="KW-0645">Protease</keyword>
<dbReference type="GO" id="GO:0005509">
    <property type="term" value="F:calcium ion binding"/>
    <property type="evidence" value="ECO:0007669"/>
    <property type="project" value="InterPro"/>
</dbReference>
<feature type="disulfide bond" evidence="14">
    <location>
        <begin position="139"/>
        <end position="161"/>
    </location>
</feature>
<dbReference type="FunFam" id="2.10.25.10:FF:000240">
    <property type="entry name" value="Vitamin K-dependent protein S"/>
    <property type="match status" value="2"/>
</dbReference>
<keyword evidence="4 15" id="KW-0732">Signal</keyword>
<evidence type="ECO:0000256" key="13">
    <source>
        <dbReference type="PROSITE-ProRule" id="PRU00059"/>
    </source>
</evidence>
<evidence type="ECO:0000256" key="5">
    <source>
        <dbReference type="ARBA" id="ARBA00022737"/>
    </source>
</evidence>
<evidence type="ECO:0000313" key="18">
    <source>
        <dbReference type="EMBL" id="AID23683.1"/>
    </source>
</evidence>
<dbReference type="PROSITE" id="PS01180">
    <property type="entry name" value="CUB"/>
    <property type="match status" value="5"/>
</dbReference>
<dbReference type="CDD" id="cd00054">
    <property type="entry name" value="EGF_CA"/>
    <property type="match status" value="1"/>
</dbReference>
<evidence type="ECO:0000256" key="15">
    <source>
        <dbReference type="RuleBase" id="RU361183"/>
    </source>
</evidence>
<dbReference type="SMART" id="SM00181">
    <property type="entry name" value="EGF"/>
    <property type="match status" value="2"/>
</dbReference>
<accession>A0A068CNI0</accession>
<dbReference type="SUPFAM" id="SSF55486">
    <property type="entry name" value="Metalloproteases ('zincins'), catalytic domain"/>
    <property type="match status" value="1"/>
</dbReference>
<feature type="chain" id="PRO_5005103837" description="Metalloendopeptidase" evidence="15">
    <location>
        <begin position="19"/>
        <end position="939"/>
    </location>
</feature>
<organism evidence="18">
    <name type="scientific">Hofstenia miamia</name>
    <name type="common">Three-banded panther worm</name>
    <dbReference type="NCBI Taxonomy" id="442651"/>
    <lineage>
        <taxon>Eukaryota</taxon>
        <taxon>Metazoa</taxon>
        <taxon>Xenacoelomorpha</taxon>
        <taxon>Acoelomorpha</taxon>
        <taxon>Acoela</taxon>
        <taxon>Hofsteniidae</taxon>
        <taxon>Hofstenia</taxon>
    </lineage>
</organism>
<feature type="domain" description="Peptidase M12A" evidence="17">
    <location>
        <begin position="77"/>
        <end position="277"/>
    </location>
</feature>
<evidence type="ECO:0000256" key="10">
    <source>
        <dbReference type="ARBA" id="ARBA00023180"/>
    </source>
</evidence>
<dbReference type="InterPro" id="IPR001881">
    <property type="entry name" value="EGF-like_Ca-bd_dom"/>
</dbReference>
<dbReference type="InterPro" id="IPR018097">
    <property type="entry name" value="EGF_Ca-bd_CS"/>
</dbReference>
<dbReference type="InterPro" id="IPR015446">
    <property type="entry name" value="BMP_1/tolloid-like"/>
</dbReference>
<dbReference type="InterPro" id="IPR000152">
    <property type="entry name" value="EGF-type_Asp/Asn_hydroxyl_site"/>
</dbReference>
<keyword evidence="7 12" id="KW-0862">Zinc</keyword>
<evidence type="ECO:0000256" key="7">
    <source>
        <dbReference type="ARBA" id="ARBA00022833"/>
    </source>
</evidence>
<dbReference type="GO" id="GO:0005615">
    <property type="term" value="C:extracellular space"/>
    <property type="evidence" value="ECO:0007669"/>
    <property type="project" value="TreeGrafter"/>
</dbReference>
<dbReference type="SMART" id="SM00235">
    <property type="entry name" value="ZnMc"/>
    <property type="match status" value="1"/>
</dbReference>
<dbReference type="InterPro" id="IPR035914">
    <property type="entry name" value="Sperma_CUB_dom_sf"/>
</dbReference>
<feature type="binding site" evidence="12 14">
    <location>
        <position position="169"/>
    </location>
    <ligand>
        <name>Zn(2+)</name>
        <dbReference type="ChEBI" id="CHEBI:29105"/>
        <note>catalytic</note>
    </ligand>
</feature>
<dbReference type="EMBL" id="KJ658761">
    <property type="protein sequence ID" value="AID23683.1"/>
    <property type="molecule type" value="mRNA"/>
</dbReference>
<keyword evidence="8 14" id="KW-0482">Metalloprotease</keyword>
<dbReference type="PANTHER" id="PTHR24255">
    <property type="entry name" value="COMPLEMENT COMPONENT 1, S SUBCOMPONENT-RELATED"/>
    <property type="match status" value="1"/>
</dbReference>
<dbReference type="InterPro" id="IPR024079">
    <property type="entry name" value="MetalloPept_cat_dom_sf"/>
</dbReference>
<dbReference type="InterPro" id="IPR049883">
    <property type="entry name" value="NOTCH1_EGF-like"/>
</dbReference>
<evidence type="ECO:0000256" key="6">
    <source>
        <dbReference type="ARBA" id="ARBA00022801"/>
    </source>
</evidence>
<dbReference type="InterPro" id="IPR000859">
    <property type="entry name" value="CUB_dom"/>
</dbReference>
<dbReference type="FunFam" id="2.60.120.290:FF:000013">
    <property type="entry name" value="Membrane frizzled-related protein"/>
    <property type="match status" value="4"/>
</dbReference>
<keyword evidence="9 14" id="KW-1015">Disulfide bond</keyword>
<evidence type="ECO:0000256" key="11">
    <source>
        <dbReference type="PIRSR" id="PIRSR001199-1"/>
    </source>
</evidence>
<dbReference type="SMART" id="SM00179">
    <property type="entry name" value="EGF_CA"/>
    <property type="match status" value="2"/>
</dbReference>
<evidence type="ECO:0000256" key="2">
    <source>
        <dbReference type="ARBA" id="ARBA00022670"/>
    </source>
</evidence>
<dbReference type="Gene3D" id="3.40.390.10">
    <property type="entry name" value="Collagenase (Catalytic Domain)"/>
    <property type="match status" value="1"/>
</dbReference>
<proteinExistence type="evidence at transcript level"/>
<evidence type="ECO:0000256" key="9">
    <source>
        <dbReference type="ARBA" id="ARBA00023157"/>
    </source>
</evidence>
<evidence type="ECO:0000256" key="4">
    <source>
        <dbReference type="ARBA" id="ARBA00022729"/>
    </source>
</evidence>
<feature type="signal peptide" evidence="15">
    <location>
        <begin position="1"/>
        <end position="18"/>
    </location>
</feature>
<feature type="domain" description="CUB" evidence="16">
    <location>
        <begin position="394"/>
        <end position="504"/>
    </location>
</feature>
<feature type="domain" description="CUB" evidence="16">
    <location>
        <begin position="704"/>
        <end position="819"/>
    </location>
</feature>
<feature type="binding site" evidence="12 14">
    <location>
        <position position="179"/>
    </location>
    <ligand>
        <name>Zn(2+)</name>
        <dbReference type="ChEBI" id="CHEBI:29105"/>
        <note>catalytic</note>
    </ligand>
</feature>
<keyword evidence="1" id="KW-0245">EGF-like domain</keyword>
<dbReference type="Gene3D" id="2.60.120.290">
    <property type="entry name" value="Spermadhesin, CUB domain"/>
    <property type="match status" value="5"/>
</dbReference>
<dbReference type="GO" id="GO:0006508">
    <property type="term" value="P:proteolysis"/>
    <property type="evidence" value="ECO:0007669"/>
    <property type="project" value="UniProtKB-KW"/>
</dbReference>
<dbReference type="Pfam" id="PF14670">
    <property type="entry name" value="FXa_inhibition"/>
    <property type="match status" value="1"/>
</dbReference>
<dbReference type="PRINTS" id="PR00480">
    <property type="entry name" value="ASTACIN"/>
</dbReference>
<evidence type="ECO:0000256" key="8">
    <source>
        <dbReference type="ARBA" id="ARBA00023049"/>
    </source>
</evidence>
<dbReference type="InterPro" id="IPR006026">
    <property type="entry name" value="Peptidase_Metallo"/>
</dbReference>
<dbReference type="InterPro" id="IPR000742">
    <property type="entry name" value="EGF"/>
</dbReference>
<evidence type="ECO:0000256" key="14">
    <source>
        <dbReference type="PROSITE-ProRule" id="PRU01211"/>
    </source>
</evidence>
<dbReference type="SMART" id="SM00042">
    <property type="entry name" value="CUB"/>
    <property type="match status" value="5"/>
</dbReference>
<evidence type="ECO:0000259" key="16">
    <source>
        <dbReference type="PROSITE" id="PS01180"/>
    </source>
</evidence>
<reference evidence="18" key="1">
    <citation type="journal article" date="2014" name="Curr. Biol.">
        <title>Whole-body acoel regeneration is controlled by wnt and bmp-admp signaling.</title>
        <authorList>
            <person name="Srivastava M."/>
            <person name="Mazza-Curll K.L."/>
            <person name="van Wolfswinkel J.C."/>
            <person name="Reddien P.W."/>
        </authorList>
    </citation>
    <scope>NUCLEOTIDE SEQUENCE</scope>
</reference>
<dbReference type="GO" id="GO:0004252">
    <property type="term" value="F:serine-type endopeptidase activity"/>
    <property type="evidence" value="ECO:0007669"/>
    <property type="project" value="TreeGrafter"/>
</dbReference>
<keyword evidence="5" id="KW-0677">Repeat</keyword>
<dbReference type="GO" id="GO:0004222">
    <property type="term" value="F:metalloendopeptidase activity"/>
    <property type="evidence" value="ECO:0007669"/>
    <property type="project" value="UniProtKB-UniRule"/>
</dbReference>
<feature type="domain" description="CUB" evidence="16">
    <location>
        <begin position="279"/>
        <end position="393"/>
    </location>
</feature>
<dbReference type="PANTHER" id="PTHR24255:SF31">
    <property type="entry name" value="CUBILIN-LIKE PROTEIN"/>
    <property type="match status" value="1"/>
</dbReference>
<feature type="binding site" evidence="12 14">
    <location>
        <position position="173"/>
    </location>
    <ligand>
        <name>Zn(2+)</name>
        <dbReference type="ChEBI" id="CHEBI:29105"/>
        <note>catalytic</note>
    </ligand>
</feature>
<dbReference type="EC" id="3.4.24.-" evidence="15"/>
<feature type="disulfide bond" evidence="14">
    <location>
        <begin position="141"/>
        <end position="142"/>
    </location>
</feature>
<evidence type="ECO:0000256" key="3">
    <source>
        <dbReference type="ARBA" id="ARBA00022723"/>
    </source>
</evidence>
<evidence type="ECO:0000256" key="12">
    <source>
        <dbReference type="PIRSR" id="PIRSR001199-2"/>
    </source>
</evidence>
<dbReference type="SUPFAM" id="SSF49854">
    <property type="entry name" value="Spermadhesin, CUB domain"/>
    <property type="match status" value="5"/>
</dbReference>
<dbReference type="PIRSF" id="PIRSF001199">
    <property type="entry name" value="BMP_1/tolloid-like"/>
    <property type="match status" value="1"/>
</dbReference>
<name>A0A068CNI0_HOFMI</name>
<keyword evidence="3 12" id="KW-0479">Metal-binding</keyword>
<evidence type="ECO:0000256" key="1">
    <source>
        <dbReference type="ARBA" id="ARBA00022536"/>
    </source>
</evidence>
<dbReference type="MEROPS" id="M12.018"/>
<dbReference type="CDD" id="cd00041">
    <property type="entry name" value="CUB"/>
    <property type="match status" value="5"/>
</dbReference>
<sequence>MNKIIFCLAVYTFAVTAAEESAFIETEDGERVELVHDPCASRSYESDIALNDQEYNYLKTLSETSRKRKKPGRKKRAATSLKERVWENGIIPYVIEGNFSGVQRALFHKAMRHWENYTCITFVKRTNEVDFIAFTYRNCGCCSFVGRKGEGSQAISIAKNCDKFGVVIHELGHAVGFWHEHTRPDRDQYITVLKENIMDSQGYNFDKLESKLINSLGEEYDYGSIMHYAPNTFSKGGYLPTIRTREDPITGKRPEIGQRNSLSEGDIRQTMKLYKCPICGESLLSMTGEITSPNYPNFYGANRYCEWRISISPGEKISLNFTEFQIRENHNCEKEYVEVYDGTAHTGQYLGRWCGNKKPENILSSSGSRMWIRFVSDNINGRRGKFRAVYISICGGTITSRTAQIQSPQFPENYPNLKTCVWKIYAQPGYKVGLKFRNFELEKHSSCIYDYVEISEDEYSQPSTKVCGIDTPDPVSSSGSVLYVKFVSDKSVSKPGFSAEIFPEEDECNQPGPQPNPCSQECENTVGSYRCICHAGYELDKDKTTCKPACGGNIVELKGEIMSPKYPDLYPLNKHCVWKISAPEAYQITINILDIELEGKDACKYDYLQINSSDNEQLALYCGTTLPSKSITSENNIIKIIFHSDSSVPKHGFKLRFFSDYDECKINNGGCQQICKNTPVSRNCSCQPGYTLHQDGKSCKETECKYTFTAASGEFATPNYPKEYPMQKECTWHIITKPGHRVALRFITFAVEPHAECQYDYLEIRCGSPRVNRLDTTLCGNRNPSDIGEITSDGNEMFLVFRSDTSVNKPGFKVEYTSKCGGRLNASSQMHFLYSHAEYGDGYYASGLLCVWRITAPIGKKVRYRNNFFLIEDEGNCKFDSVTIRSQFDTKSKDSSLAVLCGKPIHNRNITSPTRFMEVVFETDSSVNDKGFNATYWAV</sequence>
<dbReference type="Pfam" id="PF00431">
    <property type="entry name" value="CUB"/>
    <property type="match status" value="5"/>
</dbReference>
<keyword evidence="10" id="KW-0325">Glycoprotein</keyword>
<comment type="cofactor">
    <cofactor evidence="14 15">
        <name>Zn(2+)</name>
        <dbReference type="ChEBI" id="CHEBI:29105"/>
    </cofactor>
    <text evidence="14 15">Binds 1 zinc ion per subunit.</text>
</comment>
<protein>
    <recommendedName>
        <fullName evidence="15">Metalloendopeptidase</fullName>
        <ecNumber evidence="15">3.4.24.-</ecNumber>
    </recommendedName>
</protein>
<dbReference type="SUPFAM" id="SSF57196">
    <property type="entry name" value="EGF/Laminin"/>
    <property type="match status" value="2"/>
</dbReference>
<dbReference type="PROSITE" id="PS01187">
    <property type="entry name" value="EGF_CA"/>
    <property type="match status" value="1"/>
</dbReference>
<dbReference type="PROSITE" id="PS51864">
    <property type="entry name" value="ASTACIN"/>
    <property type="match status" value="1"/>
</dbReference>